<dbReference type="SUPFAM" id="SSF141868">
    <property type="entry name" value="EAL domain-like"/>
    <property type="match status" value="1"/>
</dbReference>
<dbReference type="InterPro" id="IPR029787">
    <property type="entry name" value="Nucleotide_cyclase"/>
</dbReference>
<dbReference type="Gene3D" id="3.30.450.40">
    <property type="match status" value="1"/>
</dbReference>
<dbReference type="SMART" id="SM00052">
    <property type="entry name" value="EAL"/>
    <property type="match status" value="1"/>
</dbReference>
<dbReference type="AlphaFoldDB" id="A0A6J5ZZK9"/>
<accession>A0A6J5ZZK9</accession>
<dbReference type="Pfam" id="PF00990">
    <property type="entry name" value="GGDEF"/>
    <property type="match status" value="1"/>
</dbReference>
<dbReference type="Gene3D" id="3.20.20.450">
    <property type="entry name" value="EAL domain"/>
    <property type="match status" value="1"/>
</dbReference>
<evidence type="ECO:0000259" key="1">
    <source>
        <dbReference type="PROSITE" id="PS50883"/>
    </source>
</evidence>
<dbReference type="InterPro" id="IPR000160">
    <property type="entry name" value="GGDEF_dom"/>
</dbReference>
<proteinExistence type="predicted"/>
<protein>
    <submittedName>
        <fullName evidence="3">Unannotated protein</fullName>
    </submittedName>
</protein>
<gene>
    <name evidence="3" type="ORF">UFOPK3547_01537</name>
</gene>
<reference evidence="3" key="1">
    <citation type="submission" date="2020-05" db="EMBL/GenBank/DDBJ databases">
        <authorList>
            <person name="Chiriac C."/>
            <person name="Salcher M."/>
            <person name="Ghai R."/>
            <person name="Kavagutti S V."/>
        </authorList>
    </citation>
    <scope>NUCLEOTIDE SEQUENCE</scope>
</reference>
<organism evidence="3">
    <name type="scientific">freshwater metagenome</name>
    <dbReference type="NCBI Taxonomy" id="449393"/>
    <lineage>
        <taxon>unclassified sequences</taxon>
        <taxon>metagenomes</taxon>
        <taxon>ecological metagenomes</taxon>
    </lineage>
</organism>
<dbReference type="InterPro" id="IPR035919">
    <property type="entry name" value="EAL_sf"/>
</dbReference>
<name>A0A6J5ZZK9_9ZZZZ</name>
<dbReference type="PANTHER" id="PTHR33121:SF79">
    <property type="entry name" value="CYCLIC DI-GMP PHOSPHODIESTERASE PDED-RELATED"/>
    <property type="match status" value="1"/>
</dbReference>
<dbReference type="SUPFAM" id="SSF55781">
    <property type="entry name" value="GAF domain-like"/>
    <property type="match status" value="1"/>
</dbReference>
<evidence type="ECO:0000313" key="3">
    <source>
        <dbReference type="EMBL" id="CAB4346968.1"/>
    </source>
</evidence>
<dbReference type="PROSITE" id="PS50887">
    <property type="entry name" value="GGDEF"/>
    <property type="match status" value="1"/>
</dbReference>
<sequence length="580" mass="61469">MEAAALIVGTPIALVTIVGEDEQWFKAKIGIDVEGTAREISFCSVAIADCTEPLIVEDAAKDPRFAENPLVTGPPAIRFYAGVALISDKGNAVGTIAIADTKPRTISASQIEELQRISRKASVLVGLRRRAHAIAGTLALDRTLADENADWLRTHDELTSLPLREVIRDWIEILGDEARGDTLGTAMQGKNASPSSIVAVGLIHFHEINSRLGREAGDQIIKKIAQIIASELPERALLTKISTTGFAALLRDTDPSQASVIAERVRKRLQVPITPPGGSPTEVSASVATATTGPSAEFTPDQLLAAIDEASAAAKALGSEVLVEADRELVASSTRRTTMREALATALNSNELRVHYMPIVRLGDGEVSSHEALARWRNSRFGDVEPEEFIVVAEEYGLVARLDAFVLRQALADFASGKVGGDAISVNLSPAGVTSETASEIFSALRDAHVPHECLTIEVTEREALATNPLLTDTLVELAAGHVQVALDDFGSGVTSLSHLVALPIGLLKLDQSLTRNLVGPVRERGLAIVEAIVTLSKRLGLDVVAEGIESEEQIKILELAGVTTGQGMLLGAPMPAGTT</sequence>
<dbReference type="SUPFAM" id="SSF55073">
    <property type="entry name" value="Nucleotide cyclase"/>
    <property type="match status" value="1"/>
</dbReference>
<feature type="domain" description="GGDEF" evidence="2">
    <location>
        <begin position="193"/>
        <end position="327"/>
    </location>
</feature>
<dbReference type="SMART" id="SM00267">
    <property type="entry name" value="GGDEF"/>
    <property type="match status" value="1"/>
</dbReference>
<dbReference type="PANTHER" id="PTHR33121">
    <property type="entry name" value="CYCLIC DI-GMP PHOSPHODIESTERASE PDEF"/>
    <property type="match status" value="1"/>
</dbReference>
<evidence type="ECO:0000259" key="2">
    <source>
        <dbReference type="PROSITE" id="PS50887"/>
    </source>
</evidence>
<dbReference type="InterPro" id="IPR050706">
    <property type="entry name" value="Cyclic-di-GMP_PDE-like"/>
</dbReference>
<dbReference type="CDD" id="cd01948">
    <property type="entry name" value="EAL"/>
    <property type="match status" value="1"/>
</dbReference>
<dbReference type="InterPro" id="IPR029016">
    <property type="entry name" value="GAF-like_dom_sf"/>
</dbReference>
<dbReference type="Pfam" id="PF00563">
    <property type="entry name" value="EAL"/>
    <property type="match status" value="1"/>
</dbReference>
<dbReference type="InterPro" id="IPR043128">
    <property type="entry name" value="Rev_trsase/Diguanyl_cyclase"/>
</dbReference>
<dbReference type="NCBIfam" id="TIGR00254">
    <property type="entry name" value="GGDEF"/>
    <property type="match status" value="1"/>
</dbReference>
<dbReference type="InterPro" id="IPR001633">
    <property type="entry name" value="EAL_dom"/>
</dbReference>
<dbReference type="EMBL" id="CAESAN010000165">
    <property type="protein sequence ID" value="CAB4346968.1"/>
    <property type="molecule type" value="Genomic_DNA"/>
</dbReference>
<dbReference type="Gene3D" id="3.30.70.270">
    <property type="match status" value="1"/>
</dbReference>
<feature type="domain" description="EAL" evidence="1">
    <location>
        <begin position="336"/>
        <end position="580"/>
    </location>
</feature>
<dbReference type="PROSITE" id="PS50883">
    <property type="entry name" value="EAL"/>
    <property type="match status" value="1"/>
</dbReference>
<dbReference type="GO" id="GO:0071111">
    <property type="term" value="F:cyclic-guanylate-specific phosphodiesterase activity"/>
    <property type="evidence" value="ECO:0007669"/>
    <property type="project" value="InterPro"/>
</dbReference>